<protein>
    <submittedName>
        <fullName evidence="3">Universal stress protein</fullName>
    </submittedName>
</protein>
<keyword evidence="4" id="KW-1185">Reference proteome</keyword>
<dbReference type="CDD" id="cd00293">
    <property type="entry name" value="USP-like"/>
    <property type="match status" value="1"/>
</dbReference>
<comment type="caution">
    <text evidence="3">The sequence shown here is derived from an EMBL/GenBank/DDBJ whole genome shotgun (WGS) entry which is preliminary data.</text>
</comment>
<reference evidence="3 4" key="1">
    <citation type="submission" date="2019-03" db="EMBL/GenBank/DDBJ databases">
        <title>Metabolic reconstructions from genomes of highly enriched 'Candidatus Accumulibacter' and 'Candidatus Competibacter' bioreactor populations.</title>
        <authorList>
            <person name="Annavajhala M.K."/>
            <person name="Welles L."/>
            <person name="Abbas B."/>
            <person name="Sorokin D."/>
            <person name="Park H."/>
            <person name="Van Loosdrecht M."/>
            <person name="Chandran K."/>
        </authorList>
    </citation>
    <scope>NUCLEOTIDE SEQUENCE [LARGE SCALE GENOMIC DNA]</scope>
    <source>
        <strain evidence="3 4">SBR_G</strain>
    </source>
</reference>
<sequence length="142" mass="16228">MYKDILFPIDLNQDSSWINVLPSVIEYCKAFNSRLHVVTVVPDFSMPLVGSYFPENFGNKMVEDTNKRLHAFIKEHVPSEVHVQHIVAEGVVYKEIIRMANEIGADLIIMASHRPELGDFLVGPNAERVVRHFNRSVLVVRN</sequence>
<dbReference type="PANTHER" id="PTHR46268">
    <property type="entry name" value="STRESS RESPONSE PROTEIN NHAX"/>
    <property type="match status" value="1"/>
</dbReference>
<proteinExistence type="inferred from homology"/>
<dbReference type="PRINTS" id="PR01438">
    <property type="entry name" value="UNVRSLSTRESS"/>
</dbReference>
<name>A0ABX1TPT1_9GAMM</name>
<accession>A0ABX1TPT1</accession>
<dbReference type="PANTHER" id="PTHR46268:SF6">
    <property type="entry name" value="UNIVERSAL STRESS PROTEIN UP12"/>
    <property type="match status" value="1"/>
</dbReference>
<dbReference type="InterPro" id="IPR006016">
    <property type="entry name" value="UspA"/>
</dbReference>
<dbReference type="EMBL" id="SPMZ01000036">
    <property type="protein sequence ID" value="NMQ20039.1"/>
    <property type="molecule type" value="Genomic_DNA"/>
</dbReference>
<dbReference type="SUPFAM" id="SSF52402">
    <property type="entry name" value="Adenine nucleotide alpha hydrolases-like"/>
    <property type="match status" value="1"/>
</dbReference>
<comment type="similarity">
    <text evidence="1">Belongs to the universal stress protein A family.</text>
</comment>
<gene>
    <name evidence="3" type="ORF">E4P82_13030</name>
</gene>
<evidence type="ECO:0000313" key="4">
    <source>
        <dbReference type="Proteomes" id="UP000760480"/>
    </source>
</evidence>
<dbReference type="InterPro" id="IPR006015">
    <property type="entry name" value="Universal_stress_UspA"/>
</dbReference>
<evidence type="ECO:0000256" key="1">
    <source>
        <dbReference type="ARBA" id="ARBA00008791"/>
    </source>
</evidence>
<dbReference type="InterPro" id="IPR014729">
    <property type="entry name" value="Rossmann-like_a/b/a_fold"/>
</dbReference>
<organism evidence="3 4">
    <name type="scientific">Candidatus Competibacter phosphatis</name>
    <dbReference type="NCBI Taxonomy" id="221280"/>
    <lineage>
        <taxon>Bacteria</taxon>
        <taxon>Pseudomonadati</taxon>
        <taxon>Pseudomonadota</taxon>
        <taxon>Gammaproteobacteria</taxon>
        <taxon>Candidatus Competibacteraceae</taxon>
        <taxon>Candidatus Competibacter</taxon>
    </lineage>
</organism>
<dbReference type="Gene3D" id="3.40.50.620">
    <property type="entry name" value="HUPs"/>
    <property type="match status" value="1"/>
</dbReference>
<dbReference type="Pfam" id="PF00582">
    <property type="entry name" value="Usp"/>
    <property type="match status" value="1"/>
</dbReference>
<evidence type="ECO:0000313" key="3">
    <source>
        <dbReference type="EMBL" id="NMQ20039.1"/>
    </source>
</evidence>
<dbReference type="RefSeq" id="WP_169249298.1">
    <property type="nucleotide sequence ID" value="NZ_SPMZ01000036.1"/>
</dbReference>
<dbReference type="Proteomes" id="UP000760480">
    <property type="component" value="Unassembled WGS sequence"/>
</dbReference>
<evidence type="ECO:0000259" key="2">
    <source>
        <dbReference type="Pfam" id="PF00582"/>
    </source>
</evidence>
<feature type="domain" description="UspA" evidence="2">
    <location>
        <begin position="1"/>
        <end position="141"/>
    </location>
</feature>